<dbReference type="Proteomes" id="UP000199673">
    <property type="component" value="Unassembled WGS sequence"/>
</dbReference>
<sequence length="397" mass="47212">MEPYDILGLEAYRDPLGEITRLFTEVMDLQGWRSELRTFENGLYRTKKTYMGNKPKAHKRILRELEKMLAAGMKLSEEHFDFYKVEKVKLKNILPLGADEKVKYNYSALPVFLSQEEMVNPVLTLYDIYVERPFDRWLELVRQWSSICESEQTIENYDFMAFVPEFYNPPEITILYRILESCHLLAIRNLEYSKESLRKWLGKNWGEIWNRSYLSIKTKFDFYDIQFWRELLETIRSGYYDSQPVWHGKNPSDFIRYIGYLKKIVTHAEVLSKYHTDAQAESFSYAGIEEATREGANMEIYHADFPKQFPLYLDANEVESPIYFLWSFFKEDDARTWNEFLDKCLLECMDHFGSLESHFSSRTQKKINELIKVVEACNLILIKLNPENESKEPVQSK</sequence>
<keyword evidence="2" id="KW-1185">Reference proteome</keyword>
<dbReference type="STRING" id="305507.SAMN04489724_2601"/>
<dbReference type="EMBL" id="FPBF01000003">
    <property type="protein sequence ID" value="SFT89217.1"/>
    <property type="molecule type" value="Genomic_DNA"/>
</dbReference>
<accession>A0A1I7BPW6</accession>
<name>A0A1I7BPW6_9BACT</name>
<proteinExistence type="predicted"/>
<dbReference type="OrthoDB" id="893871at2"/>
<evidence type="ECO:0000313" key="1">
    <source>
        <dbReference type="EMBL" id="SFT89217.1"/>
    </source>
</evidence>
<protein>
    <submittedName>
        <fullName evidence="1">Uncharacterized protein</fullName>
    </submittedName>
</protein>
<evidence type="ECO:0000313" key="2">
    <source>
        <dbReference type="Proteomes" id="UP000199673"/>
    </source>
</evidence>
<reference evidence="2" key="1">
    <citation type="submission" date="2016-10" db="EMBL/GenBank/DDBJ databases">
        <authorList>
            <person name="Varghese N."/>
            <person name="Submissions S."/>
        </authorList>
    </citation>
    <scope>NUCLEOTIDE SEQUENCE [LARGE SCALE GENOMIC DNA]</scope>
    <source>
        <strain evidence="2">DSM 23445</strain>
    </source>
</reference>
<organism evidence="1 2">
    <name type="scientific">Algoriphagus locisalis</name>
    <dbReference type="NCBI Taxonomy" id="305507"/>
    <lineage>
        <taxon>Bacteria</taxon>
        <taxon>Pseudomonadati</taxon>
        <taxon>Bacteroidota</taxon>
        <taxon>Cytophagia</taxon>
        <taxon>Cytophagales</taxon>
        <taxon>Cyclobacteriaceae</taxon>
        <taxon>Algoriphagus</taxon>
    </lineage>
</organism>
<dbReference type="RefSeq" id="WP_091693696.1">
    <property type="nucleotide sequence ID" value="NZ_FPBF01000003.1"/>
</dbReference>
<gene>
    <name evidence="1" type="ORF">SAMN04489724_2601</name>
</gene>
<dbReference type="AlphaFoldDB" id="A0A1I7BPW6"/>